<evidence type="ECO:0000313" key="2">
    <source>
        <dbReference type="EMBL" id="OXA54307.1"/>
    </source>
</evidence>
<evidence type="ECO:0000313" key="3">
    <source>
        <dbReference type="Proteomes" id="UP000198287"/>
    </source>
</evidence>
<keyword evidence="1" id="KW-0472">Membrane</keyword>
<protein>
    <submittedName>
        <fullName evidence="2">Uncharacterized protein</fullName>
    </submittedName>
</protein>
<name>A0A226EB94_FOLCA</name>
<feature type="transmembrane region" description="Helical" evidence="1">
    <location>
        <begin position="185"/>
        <end position="214"/>
    </location>
</feature>
<feature type="transmembrane region" description="Helical" evidence="1">
    <location>
        <begin position="133"/>
        <end position="158"/>
    </location>
</feature>
<proteinExistence type="predicted"/>
<evidence type="ECO:0000256" key="1">
    <source>
        <dbReference type="SAM" id="Phobius"/>
    </source>
</evidence>
<dbReference type="Proteomes" id="UP000198287">
    <property type="component" value="Unassembled WGS sequence"/>
</dbReference>
<reference evidence="2 3" key="1">
    <citation type="submission" date="2015-12" db="EMBL/GenBank/DDBJ databases">
        <title>The genome of Folsomia candida.</title>
        <authorList>
            <person name="Faddeeva A."/>
            <person name="Derks M.F."/>
            <person name="Anvar Y."/>
            <person name="Smit S."/>
            <person name="Van Straalen N."/>
            <person name="Roelofs D."/>
        </authorList>
    </citation>
    <scope>NUCLEOTIDE SEQUENCE [LARGE SCALE GENOMIC DNA]</scope>
    <source>
        <strain evidence="2 3">VU population</strain>
        <tissue evidence="2">Whole body</tissue>
    </source>
</reference>
<keyword evidence="3" id="KW-1185">Reference proteome</keyword>
<dbReference type="EMBL" id="LNIX01000005">
    <property type="protein sequence ID" value="OXA54307.1"/>
    <property type="molecule type" value="Genomic_DNA"/>
</dbReference>
<organism evidence="2 3">
    <name type="scientific">Folsomia candida</name>
    <name type="common">Springtail</name>
    <dbReference type="NCBI Taxonomy" id="158441"/>
    <lineage>
        <taxon>Eukaryota</taxon>
        <taxon>Metazoa</taxon>
        <taxon>Ecdysozoa</taxon>
        <taxon>Arthropoda</taxon>
        <taxon>Hexapoda</taxon>
        <taxon>Collembola</taxon>
        <taxon>Entomobryomorpha</taxon>
        <taxon>Isotomoidea</taxon>
        <taxon>Isotomidae</taxon>
        <taxon>Proisotominae</taxon>
        <taxon>Folsomia</taxon>
    </lineage>
</organism>
<feature type="transmembrane region" description="Helical" evidence="1">
    <location>
        <begin position="47"/>
        <end position="63"/>
    </location>
</feature>
<comment type="caution">
    <text evidence="2">The sequence shown here is derived from an EMBL/GenBank/DDBJ whole genome shotgun (WGS) entry which is preliminary data.</text>
</comment>
<keyword evidence="1" id="KW-0812">Transmembrane</keyword>
<accession>A0A226EB94</accession>
<gene>
    <name evidence="2" type="ORF">Fcan01_11277</name>
</gene>
<feature type="transmembrane region" description="Helical" evidence="1">
    <location>
        <begin position="83"/>
        <end position="104"/>
    </location>
</feature>
<dbReference type="AlphaFoldDB" id="A0A226EB94"/>
<sequence length="230" mass="26153">MQILPLLSSNIPLVLRLSKRSIFLNQFPFTLKRGKFIITTSTKCQRLTAILAILLHFVVALKWVLDQWLYPKSPASPIWKYVLMYYCIIFFGAIGAFVVHISLLKEETVFLLNSALQVEQDSKMRGNSIVHKYYIVFVALSMMGIILMPIACFMFGLLRPCMPPTLTSVIYLKCKSWDDHVSTGIFFTTCGTILLYYFSLAAVATAAFGITIVLDYPTEVKLILIDLMKR</sequence>
<keyword evidence="1" id="KW-1133">Transmembrane helix</keyword>